<keyword evidence="5 7" id="KW-1133">Transmembrane helix</keyword>
<feature type="transmembrane region" description="Helical" evidence="7">
    <location>
        <begin position="314"/>
        <end position="338"/>
    </location>
</feature>
<dbReference type="GO" id="GO:0071916">
    <property type="term" value="F:dipeptide transmembrane transporter activity"/>
    <property type="evidence" value="ECO:0007669"/>
    <property type="project" value="TreeGrafter"/>
</dbReference>
<dbReference type="PANTHER" id="PTHR23535:SF1">
    <property type="entry name" value="MFS FAMILY TRANSPORT PROTEIN"/>
    <property type="match status" value="1"/>
</dbReference>
<feature type="transmembrane region" description="Helical" evidence="7">
    <location>
        <begin position="82"/>
        <end position="98"/>
    </location>
</feature>
<feature type="transmembrane region" description="Helical" evidence="7">
    <location>
        <begin position="379"/>
        <end position="398"/>
    </location>
</feature>
<proteinExistence type="predicted"/>
<keyword evidence="10" id="KW-1185">Reference proteome</keyword>
<feature type="transmembrane region" description="Helical" evidence="7">
    <location>
        <begin position="350"/>
        <end position="373"/>
    </location>
</feature>
<name>A0A1C0U8S8_9GAMM</name>
<evidence type="ECO:0000256" key="2">
    <source>
        <dbReference type="ARBA" id="ARBA00022448"/>
    </source>
</evidence>
<feature type="transmembrane region" description="Helical" evidence="7">
    <location>
        <begin position="104"/>
        <end position="125"/>
    </location>
</feature>
<dbReference type="Gene3D" id="1.20.1250.20">
    <property type="entry name" value="MFS general substrate transporter like domains"/>
    <property type="match status" value="1"/>
</dbReference>
<evidence type="ECO:0000256" key="6">
    <source>
        <dbReference type="ARBA" id="ARBA00023136"/>
    </source>
</evidence>
<dbReference type="PANTHER" id="PTHR23535">
    <property type="entry name" value="SUGAR EFFLUX TRANSPORTER A-RELATED"/>
    <property type="match status" value="1"/>
</dbReference>
<evidence type="ECO:0000256" key="3">
    <source>
        <dbReference type="ARBA" id="ARBA00022475"/>
    </source>
</evidence>
<comment type="subcellular location">
    <subcellularLocation>
        <location evidence="1">Cell membrane</location>
        <topology evidence="1">Multi-pass membrane protein</topology>
    </subcellularLocation>
</comment>
<dbReference type="GO" id="GO:0005886">
    <property type="term" value="C:plasma membrane"/>
    <property type="evidence" value="ECO:0007669"/>
    <property type="project" value="UniProtKB-SubCell"/>
</dbReference>
<dbReference type="SUPFAM" id="SSF103473">
    <property type="entry name" value="MFS general substrate transporter"/>
    <property type="match status" value="1"/>
</dbReference>
<dbReference type="STRING" id="286156.Ppb6_00588"/>
<feature type="transmembrane region" description="Helical" evidence="7">
    <location>
        <begin position="48"/>
        <end position="70"/>
    </location>
</feature>
<reference evidence="9 10" key="1">
    <citation type="submission" date="2015-12" db="EMBL/GenBank/DDBJ databases">
        <title>Genome comparisons provide insights into the role of secondary metabolites in the pathogenic phase of the Photorhabdus life cycle.</title>
        <authorList>
            <person name="Tobias N.J."/>
            <person name="Mishra B."/>
            <person name="Gupta D.K."/>
            <person name="Thines M."/>
            <person name="Stinear T.P."/>
            <person name="Bode H.B."/>
        </authorList>
    </citation>
    <scope>NUCLEOTIDE SEQUENCE [LARGE SCALE GENOMIC DNA]</scope>
    <source>
        <strain evidence="9 10">PB68.1</strain>
    </source>
</reference>
<dbReference type="RefSeq" id="WP_074439042.1">
    <property type="nucleotide sequence ID" value="NZ_CAWMQZ010000018.1"/>
</dbReference>
<dbReference type="InterPro" id="IPR011701">
    <property type="entry name" value="MFS"/>
</dbReference>
<dbReference type="EMBL" id="LOMY01000018">
    <property type="protein sequence ID" value="OCQ54276.1"/>
    <property type="molecule type" value="Genomic_DNA"/>
</dbReference>
<organism evidence="9 10">
    <name type="scientific">Photorhabdus australis subsp. thailandensis</name>
    <dbReference type="NCBI Taxonomy" id="2805096"/>
    <lineage>
        <taxon>Bacteria</taxon>
        <taxon>Pseudomonadati</taxon>
        <taxon>Pseudomonadota</taxon>
        <taxon>Gammaproteobacteria</taxon>
        <taxon>Enterobacterales</taxon>
        <taxon>Morganellaceae</taxon>
        <taxon>Photorhabdus</taxon>
    </lineage>
</organism>
<evidence type="ECO:0000313" key="10">
    <source>
        <dbReference type="Proteomes" id="UP000093476"/>
    </source>
</evidence>
<keyword evidence="6 7" id="KW-0472">Membrane</keyword>
<keyword evidence="2" id="KW-0813">Transport</keyword>
<accession>A0A1C0U8S8</accession>
<dbReference type="Pfam" id="PF07690">
    <property type="entry name" value="MFS_1"/>
    <property type="match status" value="1"/>
</dbReference>
<protein>
    <submittedName>
        <fullName evidence="9">Putative transporter</fullName>
    </submittedName>
</protein>
<keyword evidence="3" id="KW-1003">Cell membrane</keyword>
<feature type="domain" description="Major facilitator superfamily (MFS) profile" evidence="8">
    <location>
        <begin position="1"/>
        <end position="401"/>
    </location>
</feature>
<evidence type="ECO:0000313" key="9">
    <source>
        <dbReference type="EMBL" id="OCQ54276.1"/>
    </source>
</evidence>
<feature type="transmembrane region" description="Helical" evidence="7">
    <location>
        <begin position="256"/>
        <end position="275"/>
    </location>
</feature>
<evidence type="ECO:0000256" key="7">
    <source>
        <dbReference type="SAM" id="Phobius"/>
    </source>
</evidence>
<keyword evidence="4 7" id="KW-0812">Transmembrane</keyword>
<dbReference type="AlphaFoldDB" id="A0A1C0U8S8"/>
<dbReference type="PROSITE" id="PS50850">
    <property type="entry name" value="MFS"/>
    <property type="match status" value="1"/>
</dbReference>
<gene>
    <name evidence="9" type="ORF">Ppb6_00588</name>
</gene>
<evidence type="ECO:0000256" key="1">
    <source>
        <dbReference type="ARBA" id="ARBA00004651"/>
    </source>
</evidence>
<dbReference type="InterPro" id="IPR036259">
    <property type="entry name" value="MFS_trans_sf"/>
</dbReference>
<evidence type="ECO:0000259" key="8">
    <source>
        <dbReference type="PROSITE" id="PS50850"/>
    </source>
</evidence>
<evidence type="ECO:0000256" key="5">
    <source>
        <dbReference type="ARBA" id="ARBA00022989"/>
    </source>
</evidence>
<feature type="transmembrane region" description="Helical" evidence="7">
    <location>
        <begin position="287"/>
        <end position="308"/>
    </location>
</feature>
<feature type="transmembrane region" description="Helical" evidence="7">
    <location>
        <begin position="222"/>
        <end position="244"/>
    </location>
</feature>
<feature type="transmembrane region" description="Helical" evidence="7">
    <location>
        <begin position="146"/>
        <end position="166"/>
    </location>
</feature>
<dbReference type="Proteomes" id="UP000093476">
    <property type="component" value="Unassembled WGS sequence"/>
</dbReference>
<evidence type="ECO:0000256" key="4">
    <source>
        <dbReference type="ARBA" id="ARBA00022692"/>
    </source>
</evidence>
<dbReference type="PATRIC" id="fig|286156.4.peg.678"/>
<feature type="transmembrane region" description="Helical" evidence="7">
    <location>
        <begin position="172"/>
        <end position="201"/>
    </location>
</feature>
<comment type="caution">
    <text evidence="9">The sequence shown here is derived from an EMBL/GenBank/DDBJ whole genome shotgun (WGS) entry which is preliminary data.</text>
</comment>
<sequence>MNYNISLLHIFKNDRTVSFFLFSSLLLTIGRGASLPYLAIYLSVKFNFSPIIVGYIISSSMIFGIITSLAGGMFADNKKFKFPIVSSLLIFLFCFLIFPYFKSIIIISFLLALVNLAYSLFDVLLKSYFSDYLPQSIKIRLFSLNYTLINVGWSVGPLIGALLSGYSHSFPFIFSGFTAVLPMVFIIIYYSSCFHSLPILLQSNNRLLTDTLSHMKPLNNHLLFMITTASVLGTFVYGSTISYLSQYLIVYTNKEFSYTAIAAMMVTNAVVVIGFQYHIGKHIKDGYIGRWMTGGLIFFILGILGFIYSEQNLIYWIIAMFSFSLGEIIFIPVLYALTDSIAPEGLRGHYFAIQNLGSLGAAVSPVLMGYLISHYKSPYIFLTLIVVISFSYFILLVVKHAYIKQ</sequence>
<dbReference type="InterPro" id="IPR020846">
    <property type="entry name" value="MFS_dom"/>
</dbReference>